<organism evidence="2 3">
    <name type="scientific">Dorcoceras hygrometricum</name>
    <dbReference type="NCBI Taxonomy" id="472368"/>
    <lineage>
        <taxon>Eukaryota</taxon>
        <taxon>Viridiplantae</taxon>
        <taxon>Streptophyta</taxon>
        <taxon>Embryophyta</taxon>
        <taxon>Tracheophyta</taxon>
        <taxon>Spermatophyta</taxon>
        <taxon>Magnoliopsida</taxon>
        <taxon>eudicotyledons</taxon>
        <taxon>Gunneridae</taxon>
        <taxon>Pentapetalae</taxon>
        <taxon>asterids</taxon>
        <taxon>lamiids</taxon>
        <taxon>Lamiales</taxon>
        <taxon>Gesneriaceae</taxon>
        <taxon>Didymocarpoideae</taxon>
        <taxon>Trichosporeae</taxon>
        <taxon>Loxocarpinae</taxon>
        <taxon>Dorcoceras</taxon>
    </lineage>
</organism>
<feature type="chain" id="PRO_5016256964" evidence="1">
    <location>
        <begin position="26"/>
        <end position="84"/>
    </location>
</feature>
<dbReference type="Proteomes" id="UP000250235">
    <property type="component" value="Unassembled WGS sequence"/>
</dbReference>
<keyword evidence="1" id="KW-0732">Signal</keyword>
<name>A0A2Z7CC95_9LAMI</name>
<feature type="signal peptide" evidence="1">
    <location>
        <begin position="1"/>
        <end position="25"/>
    </location>
</feature>
<keyword evidence="2" id="KW-0223">Dioxygenase</keyword>
<reference evidence="2 3" key="1">
    <citation type="journal article" date="2015" name="Proc. Natl. Acad. Sci. U.S.A.">
        <title>The resurrection genome of Boea hygrometrica: A blueprint for survival of dehydration.</title>
        <authorList>
            <person name="Xiao L."/>
            <person name="Yang G."/>
            <person name="Zhang L."/>
            <person name="Yang X."/>
            <person name="Zhao S."/>
            <person name="Ji Z."/>
            <person name="Zhou Q."/>
            <person name="Hu M."/>
            <person name="Wang Y."/>
            <person name="Chen M."/>
            <person name="Xu Y."/>
            <person name="Jin H."/>
            <person name="Xiao X."/>
            <person name="Hu G."/>
            <person name="Bao F."/>
            <person name="Hu Y."/>
            <person name="Wan P."/>
            <person name="Li L."/>
            <person name="Deng X."/>
            <person name="Kuang T."/>
            <person name="Xiang C."/>
            <person name="Zhu J.K."/>
            <person name="Oliver M.J."/>
            <person name="He Y."/>
        </authorList>
    </citation>
    <scope>NUCLEOTIDE SEQUENCE [LARGE SCALE GENOMIC DNA]</scope>
    <source>
        <strain evidence="3">cv. XS01</strain>
    </source>
</reference>
<evidence type="ECO:0000313" key="3">
    <source>
        <dbReference type="Proteomes" id="UP000250235"/>
    </source>
</evidence>
<gene>
    <name evidence="2" type="ORF">F511_18873</name>
</gene>
<dbReference type="GO" id="GO:0051213">
    <property type="term" value="F:dioxygenase activity"/>
    <property type="evidence" value="ECO:0007669"/>
    <property type="project" value="UniProtKB-KW"/>
</dbReference>
<evidence type="ECO:0000256" key="1">
    <source>
        <dbReference type="SAM" id="SignalP"/>
    </source>
</evidence>
<evidence type="ECO:0000313" key="2">
    <source>
        <dbReference type="EMBL" id="KZV44323.1"/>
    </source>
</evidence>
<keyword evidence="3" id="KW-1185">Reference proteome</keyword>
<keyword evidence="2" id="KW-0560">Oxidoreductase</keyword>
<sequence length="84" mass="9208">MGLNRIVSIGLFLSLILLISSLTIAAGETPLGDVSLRRIPGFPKRPPGTRPRGCCEKDKCRWYCLCCKKAAEAVNTNVQPKIHN</sequence>
<proteinExistence type="predicted"/>
<accession>A0A2Z7CC95</accession>
<protein>
    <submittedName>
        <fullName evidence="2">3-hydroxyanthranilate 3,4-dioxygenase</fullName>
    </submittedName>
</protein>
<dbReference type="AlphaFoldDB" id="A0A2Z7CC95"/>
<dbReference type="EMBL" id="KQ997057">
    <property type="protein sequence ID" value="KZV44323.1"/>
    <property type="molecule type" value="Genomic_DNA"/>
</dbReference>